<keyword evidence="6" id="KW-0479">Metal-binding</keyword>
<evidence type="ECO:0000256" key="6">
    <source>
        <dbReference type="PROSITE-ProRule" id="PRU00175"/>
    </source>
</evidence>
<dbReference type="InterPro" id="IPR001841">
    <property type="entry name" value="Znf_RING"/>
</dbReference>
<evidence type="ECO:0000313" key="11">
    <source>
        <dbReference type="EMBL" id="RLN62682.1"/>
    </source>
</evidence>
<evidence type="ECO:0000256" key="1">
    <source>
        <dbReference type="ARBA" id="ARBA00007824"/>
    </source>
</evidence>
<feature type="transmembrane region" description="Helical" evidence="8">
    <location>
        <begin position="145"/>
        <end position="170"/>
    </location>
</feature>
<dbReference type="GO" id="GO:0016410">
    <property type="term" value="F:N-acyltransferase activity"/>
    <property type="evidence" value="ECO:0007669"/>
    <property type="project" value="TreeGrafter"/>
</dbReference>
<organism evidence="11 12">
    <name type="scientific">Phytophthora kernoviae</name>
    <dbReference type="NCBI Taxonomy" id="325452"/>
    <lineage>
        <taxon>Eukaryota</taxon>
        <taxon>Sar</taxon>
        <taxon>Stramenopiles</taxon>
        <taxon>Oomycota</taxon>
        <taxon>Peronosporomycetes</taxon>
        <taxon>Peronosporales</taxon>
        <taxon>Peronosporaceae</taxon>
        <taxon>Phytophthora</taxon>
    </lineage>
</organism>
<feature type="compositionally biased region" description="Low complexity" evidence="7">
    <location>
        <begin position="183"/>
        <end position="197"/>
    </location>
</feature>
<dbReference type="PROSITE" id="PS51934">
    <property type="entry name" value="LRAT"/>
    <property type="match status" value="1"/>
</dbReference>
<evidence type="ECO:0000259" key="10">
    <source>
        <dbReference type="PROSITE" id="PS51934"/>
    </source>
</evidence>
<feature type="region of interest" description="Disordered" evidence="7">
    <location>
        <begin position="183"/>
        <end position="219"/>
    </location>
</feature>
<evidence type="ECO:0000256" key="8">
    <source>
        <dbReference type="SAM" id="Phobius"/>
    </source>
</evidence>
<dbReference type="SUPFAM" id="SSF57850">
    <property type="entry name" value="RING/U-box"/>
    <property type="match status" value="1"/>
</dbReference>
<dbReference type="AlphaFoldDB" id="A0A3F2RR73"/>
<feature type="compositionally biased region" description="Acidic residues" evidence="7">
    <location>
        <begin position="198"/>
        <end position="209"/>
    </location>
</feature>
<comment type="caution">
    <text evidence="11">The sequence shown here is derived from an EMBL/GenBank/DDBJ whole genome shotgun (WGS) entry which is preliminary data.</text>
</comment>
<dbReference type="PANTHER" id="PTHR13943">
    <property type="entry name" value="HRAS-LIKE SUPPRESSOR - RELATED"/>
    <property type="match status" value="1"/>
</dbReference>
<dbReference type="EC" id="3.1.1.4" evidence="2"/>
<dbReference type="Pfam" id="PF04970">
    <property type="entry name" value="LRAT"/>
    <property type="match status" value="1"/>
</dbReference>
<dbReference type="GO" id="GO:0070292">
    <property type="term" value="P:N-acylphosphatidylethanolamine metabolic process"/>
    <property type="evidence" value="ECO:0007669"/>
    <property type="project" value="TreeGrafter"/>
</dbReference>
<dbReference type="Pfam" id="PF13920">
    <property type="entry name" value="zf-C3HC4_3"/>
    <property type="match status" value="1"/>
</dbReference>
<dbReference type="GO" id="GO:0008970">
    <property type="term" value="F:phospholipase A1 activity"/>
    <property type="evidence" value="ECO:0007669"/>
    <property type="project" value="TreeGrafter"/>
</dbReference>
<keyword evidence="6" id="KW-0863">Zinc-finger</keyword>
<protein>
    <recommendedName>
        <fullName evidence="2">phospholipase A2</fullName>
        <ecNumber evidence="2">3.1.1.4</ecNumber>
    </recommendedName>
</protein>
<keyword evidence="8" id="KW-0472">Membrane</keyword>
<dbReference type="InterPro" id="IPR013083">
    <property type="entry name" value="Znf_RING/FYVE/PHD"/>
</dbReference>
<keyword evidence="8" id="KW-0812">Transmembrane</keyword>
<evidence type="ECO:0000259" key="9">
    <source>
        <dbReference type="PROSITE" id="PS50089"/>
    </source>
</evidence>
<dbReference type="OrthoDB" id="421951at2759"/>
<gene>
    <name evidence="11" type="ORF">BBP00_00004608</name>
</gene>
<sequence>MAIPRSDTHRQPALMSAFPFALGDVVRFNRGQYSHLALYTGGGRVVHLWSPTERDFQVRVDSIRFVQRNTSTSQSPELYSVELDANMLQDHALNPYEGEEVVRRAMSRLRETHYDYLAFNCEHFVTWARYGFGASPQVTSNANQVLAGAMVGAVVGGMAGFVVGGLISLFTKADALTVSAGVGPSASVSATTSTAVPSEEDGDTEEEEQQQGTEEQVRRAAREMLWNGLPEACAPAAMDAMTQMEDWVESRRRCAAAASARKYADERHETLANRLAEDELQCSICYTDLLRVRTMAFPCDHFTCSVCYDSVQANMEGEKCCPYCRLPILDAEEIHKSTKLQAKRILQWD</sequence>
<evidence type="ECO:0000256" key="5">
    <source>
        <dbReference type="ARBA" id="ARBA00023098"/>
    </source>
</evidence>
<reference evidence="11 12" key="1">
    <citation type="submission" date="2018-07" db="EMBL/GenBank/DDBJ databases">
        <title>Genome sequencing of oomycete isolates from Chile give support for New Zealand origin for Phytophthora kernoviae and make available the first Nothophytophthora sp. genome.</title>
        <authorList>
            <person name="Studholme D.J."/>
            <person name="Sanfuentes E."/>
            <person name="Panda P."/>
            <person name="Hill R."/>
            <person name="Sambles C."/>
            <person name="Grant M."/>
            <person name="Williams N.M."/>
            <person name="Mcdougal R.L."/>
        </authorList>
    </citation>
    <scope>NUCLEOTIDE SEQUENCE [LARGE SCALE GENOMIC DNA]</scope>
    <source>
        <strain evidence="11">Chile6</strain>
    </source>
</reference>
<name>A0A3F2RR73_9STRA</name>
<keyword evidence="4" id="KW-0378">Hydrolase</keyword>
<dbReference type="GO" id="GO:0005737">
    <property type="term" value="C:cytoplasm"/>
    <property type="evidence" value="ECO:0007669"/>
    <property type="project" value="TreeGrafter"/>
</dbReference>
<keyword evidence="8" id="KW-1133">Transmembrane helix</keyword>
<dbReference type="InterPro" id="IPR051496">
    <property type="entry name" value="H-rev107_PLA/AT"/>
</dbReference>
<evidence type="ECO:0000256" key="2">
    <source>
        <dbReference type="ARBA" id="ARBA00013278"/>
    </source>
</evidence>
<dbReference type="GO" id="GO:0008270">
    <property type="term" value="F:zinc ion binding"/>
    <property type="evidence" value="ECO:0007669"/>
    <property type="project" value="UniProtKB-KW"/>
</dbReference>
<comment type="similarity">
    <text evidence="1">Belongs to the H-rev107 family.</text>
</comment>
<evidence type="ECO:0000256" key="3">
    <source>
        <dbReference type="ARBA" id="ARBA00022679"/>
    </source>
</evidence>
<keyword evidence="6" id="KW-0862">Zinc</keyword>
<dbReference type="Gene3D" id="3.90.1720.10">
    <property type="entry name" value="endopeptidase domain like (from Nostoc punctiforme)"/>
    <property type="match status" value="1"/>
</dbReference>
<proteinExistence type="inferred from homology"/>
<feature type="domain" description="RING-type" evidence="9">
    <location>
        <begin position="282"/>
        <end position="325"/>
    </location>
</feature>
<dbReference type="PROSITE" id="PS50089">
    <property type="entry name" value="ZF_RING_2"/>
    <property type="match status" value="1"/>
</dbReference>
<evidence type="ECO:0000256" key="7">
    <source>
        <dbReference type="SAM" id="MobiDB-lite"/>
    </source>
</evidence>
<dbReference type="Gene3D" id="3.30.40.10">
    <property type="entry name" value="Zinc/RING finger domain, C3HC4 (zinc finger)"/>
    <property type="match status" value="1"/>
</dbReference>
<evidence type="ECO:0000313" key="12">
    <source>
        <dbReference type="Proteomes" id="UP000277300"/>
    </source>
</evidence>
<dbReference type="EMBL" id="MBDO02000115">
    <property type="protein sequence ID" value="RLN62682.1"/>
    <property type="molecule type" value="Genomic_DNA"/>
</dbReference>
<evidence type="ECO:0000256" key="4">
    <source>
        <dbReference type="ARBA" id="ARBA00022801"/>
    </source>
</evidence>
<dbReference type="GO" id="GO:0004623">
    <property type="term" value="F:phospholipase A2 activity"/>
    <property type="evidence" value="ECO:0007669"/>
    <property type="project" value="UniProtKB-EC"/>
</dbReference>
<dbReference type="InterPro" id="IPR007053">
    <property type="entry name" value="LRAT_dom"/>
</dbReference>
<feature type="domain" description="LRAT" evidence="10">
    <location>
        <begin position="25"/>
        <end position="137"/>
    </location>
</feature>
<dbReference type="Proteomes" id="UP000277300">
    <property type="component" value="Unassembled WGS sequence"/>
</dbReference>
<keyword evidence="5" id="KW-0443">Lipid metabolism</keyword>
<accession>A0A3F2RR73</accession>
<keyword evidence="3" id="KW-0808">Transferase</keyword>
<dbReference type="PANTHER" id="PTHR13943:SF77">
    <property type="entry name" value="LRAT DOMAIN-CONTAINING PROTEIN"/>
    <property type="match status" value="1"/>
</dbReference>